<reference evidence="11" key="1">
    <citation type="journal article" date="2019" name="Int. J. Syst. Evol. Microbiol.">
        <title>The Global Catalogue of Microorganisms (GCM) 10K type strain sequencing project: providing services to taxonomists for standard genome sequencing and annotation.</title>
        <authorList>
            <consortium name="The Broad Institute Genomics Platform"/>
            <consortium name="The Broad Institute Genome Sequencing Center for Infectious Disease"/>
            <person name="Wu L."/>
            <person name="Ma J."/>
        </authorList>
    </citation>
    <scope>NUCLEOTIDE SEQUENCE [LARGE SCALE GENOMIC DNA]</scope>
    <source>
        <strain evidence="11">JCM 17810</strain>
    </source>
</reference>
<feature type="domain" description="ABC transmembrane type-1" evidence="9">
    <location>
        <begin position="102"/>
        <end position="297"/>
    </location>
</feature>
<dbReference type="PANTHER" id="PTHR43744:SF9">
    <property type="entry name" value="POLYGALACTURONAN_RHAMNOGALACTURONAN TRANSPORT SYSTEM PERMEASE PROTEIN YTCP"/>
    <property type="match status" value="1"/>
</dbReference>
<keyword evidence="11" id="KW-1185">Reference proteome</keyword>
<dbReference type="PROSITE" id="PS50928">
    <property type="entry name" value="ABC_TM1"/>
    <property type="match status" value="1"/>
</dbReference>
<dbReference type="InterPro" id="IPR000515">
    <property type="entry name" value="MetI-like"/>
</dbReference>
<evidence type="ECO:0000256" key="5">
    <source>
        <dbReference type="ARBA" id="ARBA00022989"/>
    </source>
</evidence>
<keyword evidence="3" id="KW-1003">Cell membrane</keyword>
<dbReference type="CDD" id="cd06261">
    <property type="entry name" value="TM_PBP2"/>
    <property type="match status" value="1"/>
</dbReference>
<keyword evidence="6 7" id="KW-0472">Membrane</keyword>
<comment type="subcellular location">
    <subcellularLocation>
        <location evidence="1 7">Cell membrane</location>
        <topology evidence="1 7">Multi-pass membrane protein</topology>
    </subcellularLocation>
</comment>
<feature type="transmembrane region" description="Helical" evidence="7">
    <location>
        <begin position="210"/>
        <end position="235"/>
    </location>
</feature>
<dbReference type="SUPFAM" id="SSF161098">
    <property type="entry name" value="MetI-like"/>
    <property type="match status" value="1"/>
</dbReference>
<name>A0ABP8LGR8_9MICO</name>
<dbReference type="Proteomes" id="UP001500622">
    <property type="component" value="Unassembled WGS sequence"/>
</dbReference>
<evidence type="ECO:0000256" key="1">
    <source>
        <dbReference type="ARBA" id="ARBA00004651"/>
    </source>
</evidence>
<accession>A0ABP8LGR8</accession>
<keyword evidence="2 7" id="KW-0813">Transport</keyword>
<evidence type="ECO:0000256" key="7">
    <source>
        <dbReference type="RuleBase" id="RU363032"/>
    </source>
</evidence>
<evidence type="ECO:0000256" key="6">
    <source>
        <dbReference type="ARBA" id="ARBA00023136"/>
    </source>
</evidence>
<gene>
    <name evidence="10" type="ORF">GCM10023169_30840</name>
</gene>
<evidence type="ECO:0000256" key="4">
    <source>
        <dbReference type="ARBA" id="ARBA00022692"/>
    </source>
</evidence>
<dbReference type="Gene3D" id="1.10.3720.10">
    <property type="entry name" value="MetI-like"/>
    <property type="match status" value="1"/>
</dbReference>
<dbReference type="EMBL" id="BAABGN010000012">
    <property type="protein sequence ID" value="GAA4429015.1"/>
    <property type="molecule type" value="Genomic_DNA"/>
</dbReference>
<dbReference type="InterPro" id="IPR035906">
    <property type="entry name" value="MetI-like_sf"/>
</dbReference>
<comment type="caution">
    <text evidence="10">The sequence shown here is derived from an EMBL/GenBank/DDBJ whole genome shotgun (WGS) entry which is preliminary data.</text>
</comment>
<evidence type="ECO:0000256" key="2">
    <source>
        <dbReference type="ARBA" id="ARBA00022448"/>
    </source>
</evidence>
<evidence type="ECO:0000313" key="11">
    <source>
        <dbReference type="Proteomes" id="UP001500622"/>
    </source>
</evidence>
<sequence length="315" mass="35252">MSTKTTTDDPISPGPSEVSKRIASGTPTLIKDSRSYTVFRWFNGIALIIICCVTLYPFVNVVAQAFSAEVYITRGEVNLVPRGFNVTTFEAVMGDDMFWRNYLNTVIYTVVGTLISMALTTTFAYAISKRYLKGRQFFIGVAIFTMIFNGGIIPNYLLVDSLGMRNTLWAIVLPNAISAFNLLVMKTFFENFSQDLEEAAHIDGLTTYGVFLRIVLPLSKAVLATMILFYAVFYWNQWFPAFLYMDRAELYPVTMYLRNLMAAATSTEALGSDTAQINANVQAVTMVLTMLPIVCLYPFIQKYFVSGVMLGAVKQ</sequence>
<evidence type="ECO:0000313" key="10">
    <source>
        <dbReference type="EMBL" id="GAA4429015.1"/>
    </source>
</evidence>
<feature type="region of interest" description="Disordered" evidence="8">
    <location>
        <begin position="1"/>
        <end position="20"/>
    </location>
</feature>
<organism evidence="10 11">
    <name type="scientific">Georgenia halophila</name>
    <dbReference type="NCBI Taxonomy" id="620889"/>
    <lineage>
        <taxon>Bacteria</taxon>
        <taxon>Bacillati</taxon>
        <taxon>Actinomycetota</taxon>
        <taxon>Actinomycetes</taxon>
        <taxon>Micrococcales</taxon>
        <taxon>Bogoriellaceae</taxon>
        <taxon>Georgenia</taxon>
    </lineage>
</organism>
<feature type="transmembrane region" description="Helical" evidence="7">
    <location>
        <begin position="106"/>
        <end position="125"/>
    </location>
</feature>
<keyword evidence="4 7" id="KW-0812">Transmembrane</keyword>
<feature type="transmembrane region" description="Helical" evidence="7">
    <location>
        <begin position="137"/>
        <end position="157"/>
    </location>
</feature>
<evidence type="ECO:0000256" key="3">
    <source>
        <dbReference type="ARBA" id="ARBA00022475"/>
    </source>
</evidence>
<evidence type="ECO:0000256" key="8">
    <source>
        <dbReference type="SAM" id="MobiDB-lite"/>
    </source>
</evidence>
<keyword evidence="5 7" id="KW-1133">Transmembrane helix</keyword>
<dbReference type="Pfam" id="PF00528">
    <property type="entry name" value="BPD_transp_1"/>
    <property type="match status" value="1"/>
</dbReference>
<feature type="transmembrane region" description="Helical" evidence="7">
    <location>
        <begin position="169"/>
        <end position="189"/>
    </location>
</feature>
<feature type="transmembrane region" description="Helical" evidence="7">
    <location>
        <begin position="281"/>
        <end position="300"/>
    </location>
</feature>
<dbReference type="PANTHER" id="PTHR43744">
    <property type="entry name" value="ABC TRANSPORTER PERMEASE PROTEIN MG189-RELATED-RELATED"/>
    <property type="match status" value="1"/>
</dbReference>
<proteinExistence type="inferred from homology"/>
<evidence type="ECO:0000259" key="9">
    <source>
        <dbReference type="PROSITE" id="PS50928"/>
    </source>
</evidence>
<feature type="transmembrane region" description="Helical" evidence="7">
    <location>
        <begin position="41"/>
        <end position="59"/>
    </location>
</feature>
<protein>
    <submittedName>
        <fullName evidence="10">Carbohydrate ABC transporter permease</fullName>
    </submittedName>
</protein>
<comment type="similarity">
    <text evidence="7">Belongs to the binding-protein-dependent transport system permease family.</text>
</comment>